<evidence type="ECO:0000313" key="4">
    <source>
        <dbReference type="Proteomes" id="UP001056384"/>
    </source>
</evidence>
<proteinExistence type="predicted"/>
<evidence type="ECO:0000313" key="3">
    <source>
        <dbReference type="EMBL" id="USW53066.1"/>
    </source>
</evidence>
<dbReference type="AlphaFoldDB" id="A0A9Q9AYN8"/>
<protein>
    <recommendedName>
        <fullName evidence="2">DUF7888 domain-containing protein</fullName>
    </recommendedName>
</protein>
<dbReference type="InterPro" id="IPR057210">
    <property type="entry name" value="DUF7888"/>
</dbReference>
<gene>
    <name evidence="3" type="ORF">Slin15195_G063850</name>
</gene>
<organism evidence="3 4">
    <name type="scientific">Septoria linicola</name>
    <dbReference type="NCBI Taxonomy" id="215465"/>
    <lineage>
        <taxon>Eukaryota</taxon>
        <taxon>Fungi</taxon>
        <taxon>Dikarya</taxon>
        <taxon>Ascomycota</taxon>
        <taxon>Pezizomycotina</taxon>
        <taxon>Dothideomycetes</taxon>
        <taxon>Dothideomycetidae</taxon>
        <taxon>Mycosphaerellales</taxon>
        <taxon>Mycosphaerellaceae</taxon>
        <taxon>Septoria</taxon>
    </lineage>
</organism>
<keyword evidence="1" id="KW-0732">Signal</keyword>
<evidence type="ECO:0000259" key="2">
    <source>
        <dbReference type="Pfam" id="PF25411"/>
    </source>
</evidence>
<feature type="chain" id="PRO_5040201351" description="DUF7888 domain-containing protein" evidence="1">
    <location>
        <begin position="19"/>
        <end position="190"/>
    </location>
</feature>
<reference evidence="3" key="1">
    <citation type="submission" date="2022-06" db="EMBL/GenBank/DDBJ databases">
        <title>Complete genome sequences of two strains of the flax pathogen Septoria linicola.</title>
        <authorList>
            <person name="Lapalu N."/>
            <person name="Simon A."/>
            <person name="Demenou B."/>
            <person name="Paumier D."/>
            <person name="Guillot M.-P."/>
            <person name="Gout L."/>
            <person name="Valade R."/>
        </authorList>
    </citation>
    <scope>NUCLEOTIDE SEQUENCE</scope>
    <source>
        <strain evidence="3">SE15195</strain>
    </source>
</reference>
<accession>A0A9Q9AYN8</accession>
<dbReference type="Pfam" id="PF25411">
    <property type="entry name" value="DUF7888"/>
    <property type="match status" value="1"/>
</dbReference>
<feature type="signal peptide" evidence="1">
    <location>
        <begin position="1"/>
        <end position="18"/>
    </location>
</feature>
<sequence length="190" mass="19796">MKFTAAAALLALAGSALAAPKEFIQPGGDHEYKPVARRSRIGPVGIAVASVAASGVLGFVGGPVANRVLNDVVGVQKKRSVHVDVSDLTFDEAPKVYLEAFVETLLKENPYDGNDAAVCSGVGYFISHPAATLDAASFKFTADGQEDEFDCFIISGPATVEVAANATESDFAFAAPDDSTWEDGVLTLLE</sequence>
<keyword evidence="4" id="KW-1185">Reference proteome</keyword>
<dbReference type="EMBL" id="CP099422">
    <property type="protein sequence ID" value="USW53066.1"/>
    <property type="molecule type" value="Genomic_DNA"/>
</dbReference>
<feature type="domain" description="DUF7888" evidence="2">
    <location>
        <begin position="89"/>
        <end position="159"/>
    </location>
</feature>
<dbReference type="Proteomes" id="UP001056384">
    <property type="component" value="Chromosome 5"/>
</dbReference>
<name>A0A9Q9AYN8_9PEZI</name>
<evidence type="ECO:0000256" key="1">
    <source>
        <dbReference type="SAM" id="SignalP"/>
    </source>
</evidence>